<dbReference type="KEGG" id="mbu:Mbur_2168"/>
<protein>
    <submittedName>
        <fullName evidence="1">Uncharacterized protein</fullName>
    </submittedName>
</protein>
<name>Q12U39_METBU</name>
<proteinExistence type="predicted"/>
<evidence type="ECO:0000313" key="2">
    <source>
        <dbReference type="Proteomes" id="UP000001979"/>
    </source>
</evidence>
<dbReference type="Proteomes" id="UP000001979">
    <property type="component" value="Chromosome"/>
</dbReference>
<keyword evidence="2" id="KW-1185">Reference proteome</keyword>
<dbReference type="RefSeq" id="WP_011500174.1">
    <property type="nucleotide sequence ID" value="NC_007955.1"/>
</dbReference>
<dbReference type="GeneID" id="3997025"/>
<sequence>MVYIGKEANNIDEQELDLKKAQEFINKLDIMENILNISQKQAGALGISKSRFQGIKQRIKENGDLNLNTPAVRRLISHSL</sequence>
<evidence type="ECO:0000313" key="1">
    <source>
        <dbReference type="EMBL" id="ABE53037.1"/>
    </source>
</evidence>
<dbReference type="HOGENOM" id="CLU_164499_0_0_2"/>
<reference evidence="2" key="1">
    <citation type="journal article" date="2009" name="ISME J.">
        <title>The genome sequence of the psychrophilic archaeon, Methanococcoides burtonii: the role of genome evolution in cold adaptation.</title>
        <authorList>
            <person name="Allen M.A."/>
            <person name="Lauro F.M."/>
            <person name="Williams T.J."/>
            <person name="Burg D."/>
            <person name="Siddiqui K.S."/>
            <person name="De Francisci D."/>
            <person name="Chong K.W."/>
            <person name="Pilak O."/>
            <person name="Chew H.H."/>
            <person name="De Maere M.Z."/>
            <person name="Ting L."/>
            <person name="Katrib M."/>
            <person name="Ng C."/>
            <person name="Sowers K.R."/>
            <person name="Galperin M.Y."/>
            <person name="Anderson I.J."/>
            <person name="Ivanova N."/>
            <person name="Dalin E."/>
            <person name="Martinez M."/>
            <person name="Lapidus A."/>
            <person name="Hauser L."/>
            <person name="Land M."/>
            <person name="Thomas T."/>
            <person name="Cavicchioli R."/>
        </authorList>
    </citation>
    <scope>NUCLEOTIDE SEQUENCE [LARGE SCALE GENOMIC DNA]</scope>
    <source>
        <strain evidence="2">DSM 6242 / NBRC 107633 / OCM 468 / ACE-M</strain>
    </source>
</reference>
<accession>Q12U39</accession>
<dbReference type="AlphaFoldDB" id="Q12U39"/>
<dbReference type="EMBL" id="CP000300">
    <property type="protein sequence ID" value="ABE53037.1"/>
    <property type="molecule type" value="Genomic_DNA"/>
</dbReference>
<gene>
    <name evidence="1" type="ordered locus">Mbur_2168</name>
</gene>
<organism evidence="1 2">
    <name type="scientific">Methanococcoides burtonii (strain DSM 6242 / NBRC 107633 / OCM 468 / ACE-M)</name>
    <dbReference type="NCBI Taxonomy" id="259564"/>
    <lineage>
        <taxon>Archaea</taxon>
        <taxon>Methanobacteriati</taxon>
        <taxon>Methanobacteriota</taxon>
        <taxon>Stenosarchaea group</taxon>
        <taxon>Methanomicrobia</taxon>
        <taxon>Methanosarcinales</taxon>
        <taxon>Methanosarcinaceae</taxon>
        <taxon>Methanococcoides</taxon>
    </lineage>
</organism>